<protein>
    <submittedName>
        <fullName evidence="1">Uncharacterized protein</fullName>
    </submittedName>
</protein>
<dbReference type="EMBL" id="AVOT02005104">
    <property type="protein sequence ID" value="MBW0478227.1"/>
    <property type="molecule type" value="Genomic_DNA"/>
</dbReference>
<gene>
    <name evidence="1" type="ORF">O181_017942</name>
</gene>
<sequence length="108" mass="12601">MYFIYHHYDRHTWNPLDEFSYNTSDHSSTKQSPFFTVYGKDPQLDSAQINQDTPDGNLSAELKSGQKDVKRELVVSINRLKRYADESRESPPVFNLGEMIWLSSKNIK</sequence>
<accession>A0A9Q3GT17</accession>
<evidence type="ECO:0000313" key="1">
    <source>
        <dbReference type="EMBL" id="MBW0478227.1"/>
    </source>
</evidence>
<organism evidence="1 2">
    <name type="scientific">Austropuccinia psidii MF-1</name>
    <dbReference type="NCBI Taxonomy" id="1389203"/>
    <lineage>
        <taxon>Eukaryota</taxon>
        <taxon>Fungi</taxon>
        <taxon>Dikarya</taxon>
        <taxon>Basidiomycota</taxon>
        <taxon>Pucciniomycotina</taxon>
        <taxon>Pucciniomycetes</taxon>
        <taxon>Pucciniales</taxon>
        <taxon>Sphaerophragmiaceae</taxon>
        <taxon>Austropuccinia</taxon>
    </lineage>
</organism>
<comment type="caution">
    <text evidence="1">The sequence shown here is derived from an EMBL/GenBank/DDBJ whole genome shotgun (WGS) entry which is preliminary data.</text>
</comment>
<evidence type="ECO:0000313" key="2">
    <source>
        <dbReference type="Proteomes" id="UP000765509"/>
    </source>
</evidence>
<proteinExistence type="predicted"/>
<name>A0A9Q3GT17_9BASI</name>
<keyword evidence="2" id="KW-1185">Reference proteome</keyword>
<dbReference type="AlphaFoldDB" id="A0A9Q3GT17"/>
<dbReference type="OrthoDB" id="1637837at2759"/>
<dbReference type="Proteomes" id="UP000765509">
    <property type="component" value="Unassembled WGS sequence"/>
</dbReference>
<reference evidence="1" key="1">
    <citation type="submission" date="2021-03" db="EMBL/GenBank/DDBJ databases">
        <title>Draft genome sequence of rust myrtle Austropuccinia psidii MF-1, a brazilian biotype.</title>
        <authorList>
            <person name="Quecine M.C."/>
            <person name="Pachon D.M.R."/>
            <person name="Bonatelli M.L."/>
            <person name="Correr F.H."/>
            <person name="Franceschini L.M."/>
            <person name="Leite T.F."/>
            <person name="Margarido G.R.A."/>
            <person name="Almeida C.A."/>
            <person name="Ferrarezi J.A."/>
            <person name="Labate C.A."/>
        </authorList>
    </citation>
    <scope>NUCLEOTIDE SEQUENCE</scope>
    <source>
        <strain evidence="1">MF-1</strain>
    </source>
</reference>